<keyword evidence="2" id="KW-1185">Reference proteome</keyword>
<dbReference type="PROSITE" id="PS51318">
    <property type="entry name" value="TAT"/>
    <property type="match status" value="1"/>
</dbReference>
<evidence type="ECO:0000313" key="2">
    <source>
        <dbReference type="Proteomes" id="UP001248581"/>
    </source>
</evidence>
<gene>
    <name evidence="1" type="ORF">RI845_05630</name>
</gene>
<dbReference type="Proteomes" id="UP001248581">
    <property type="component" value="Chromosome"/>
</dbReference>
<protein>
    <recommendedName>
        <fullName evidence="3">Twin-arginine translocation signal domain-containing protein</fullName>
    </recommendedName>
</protein>
<evidence type="ECO:0008006" key="3">
    <source>
        <dbReference type="Google" id="ProtNLM"/>
    </source>
</evidence>
<name>A0ABY9TMT3_9GAMM</name>
<dbReference type="RefSeq" id="WP_348388771.1">
    <property type="nucleotide sequence ID" value="NZ_CP134146.1"/>
</dbReference>
<proteinExistence type="predicted"/>
<dbReference type="InterPro" id="IPR006311">
    <property type="entry name" value="TAT_signal"/>
</dbReference>
<evidence type="ECO:0000313" key="1">
    <source>
        <dbReference type="EMBL" id="WNC69628.1"/>
    </source>
</evidence>
<dbReference type="EMBL" id="CP134146">
    <property type="protein sequence ID" value="WNC69628.1"/>
    <property type="molecule type" value="Genomic_DNA"/>
</dbReference>
<sequence>MKDKKITETENSADTCEQTRRDFIQKFGKLAAVTPIGLTVLMTPKTSYAMTSAQCANKKPSHPCHRRFNSASNGNGF</sequence>
<reference evidence="2" key="1">
    <citation type="submission" date="2023-09" db="EMBL/GenBank/DDBJ databases">
        <authorList>
            <person name="Li S."/>
            <person name="Li X."/>
            <person name="Zhang C."/>
            <person name="Zhao Z."/>
        </authorList>
    </citation>
    <scope>NUCLEOTIDE SEQUENCE [LARGE SCALE GENOMIC DNA]</scope>
    <source>
        <strain evidence="2">SQ345</strain>
    </source>
</reference>
<accession>A0ABY9TMT3</accession>
<organism evidence="1 2">
    <name type="scientific">Thalassotalea nanhaiensis</name>
    <dbReference type="NCBI Taxonomy" id="3065648"/>
    <lineage>
        <taxon>Bacteria</taxon>
        <taxon>Pseudomonadati</taxon>
        <taxon>Pseudomonadota</taxon>
        <taxon>Gammaproteobacteria</taxon>
        <taxon>Alteromonadales</taxon>
        <taxon>Colwelliaceae</taxon>
        <taxon>Thalassotalea</taxon>
    </lineage>
</organism>